<dbReference type="EMBL" id="LNGF01000014">
    <property type="protein sequence ID" value="KYC47914.1"/>
    <property type="molecule type" value="Genomic_DNA"/>
</dbReference>
<dbReference type="Proteomes" id="UP000092403">
    <property type="component" value="Unassembled WGS sequence"/>
</dbReference>
<protein>
    <submittedName>
        <fullName evidence="1">Uncharacterized protein</fullName>
    </submittedName>
</protein>
<accession>A0A150ITD7</accession>
<dbReference type="EMBL" id="LNJC01000020">
    <property type="protein sequence ID" value="KYC50061.1"/>
    <property type="molecule type" value="Genomic_DNA"/>
</dbReference>
<dbReference type="Proteomes" id="UP000091929">
    <property type="component" value="Unassembled WGS sequence"/>
</dbReference>
<accession>A0A150IYH2</accession>
<accession>A0A150IL25</accession>
<reference evidence="4 5" key="1">
    <citation type="journal article" date="2016" name="ISME J.">
        <title>Chasing the elusive Euryarchaeota class WSA2: genomes reveal a uniquely fastidious methyl-reducing methanogen.</title>
        <authorList>
            <person name="Nobu M.K."/>
            <person name="Narihiro T."/>
            <person name="Kuroda K."/>
            <person name="Mei R."/>
            <person name="Liu W.T."/>
        </authorList>
    </citation>
    <scope>NUCLEOTIDE SEQUENCE [LARGE SCALE GENOMIC DNA]</scope>
    <source>
        <strain evidence="1">B03fssc0709_Meth_Bin005</strain>
        <strain evidence="2">B15fssc0709_Meth_Bin003</strain>
        <strain evidence="3">BMIXfssc0709_Meth_Bin006</strain>
    </source>
</reference>
<dbReference type="Proteomes" id="UP000092401">
    <property type="component" value="Unassembled WGS sequence"/>
</dbReference>
<evidence type="ECO:0000313" key="4">
    <source>
        <dbReference type="Proteomes" id="UP000091929"/>
    </source>
</evidence>
<evidence type="ECO:0000313" key="2">
    <source>
        <dbReference type="EMBL" id="KYC47914.1"/>
    </source>
</evidence>
<proteinExistence type="predicted"/>
<comment type="caution">
    <text evidence="1">The sequence shown here is derived from an EMBL/GenBank/DDBJ whole genome shotgun (WGS) entry which is preliminary data.</text>
</comment>
<evidence type="ECO:0000313" key="1">
    <source>
        <dbReference type="EMBL" id="KYC45701.1"/>
    </source>
</evidence>
<evidence type="ECO:0000313" key="3">
    <source>
        <dbReference type="EMBL" id="KYC50061.1"/>
    </source>
</evidence>
<dbReference type="EMBL" id="LNGE01000012">
    <property type="protein sequence ID" value="KYC45701.1"/>
    <property type="molecule type" value="Genomic_DNA"/>
</dbReference>
<evidence type="ECO:0000313" key="5">
    <source>
        <dbReference type="Proteomes" id="UP000092401"/>
    </source>
</evidence>
<organism evidence="1 5">
    <name type="scientific">Candidatus Methanofastidiosum methylothiophilum</name>
    <dbReference type="NCBI Taxonomy" id="1705564"/>
    <lineage>
        <taxon>Archaea</taxon>
        <taxon>Methanobacteriati</taxon>
        <taxon>Methanobacteriota</taxon>
        <taxon>Stenosarchaea group</taxon>
        <taxon>Candidatus Methanofastidiosia</taxon>
        <taxon>Candidatus Methanofastidiosales</taxon>
        <taxon>Candidatus Methanofastidiosaceae</taxon>
        <taxon>Candidatus Methanofastidiosum</taxon>
    </lineage>
</organism>
<name>A0A150IL25_9EURY</name>
<gene>
    <name evidence="1" type="ORF">APG10_00597</name>
    <name evidence="2" type="ORF">APG11_00793</name>
    <name evidence="3" type="ORF">APG12_01054</name>
</gene>
<sequence length="109" mass="12903">MSRGDFYIQKRLDEYLKSDIQEIIYCEHIENPYEKINCSLVSEMNVSHSYSYFRCDYRDGIKYPKTGSCSSCPLRNHRGAWIGVEIDISQRKEYLKSLICPQWLCFGIK</sequence>
<dbReference type="AlphaFoldDB" id="A0A150IL25"/>